<evidence type="ECO:0000313" key="5">
    <source>
        <dbReference type="Proteomes" id="UP000298488"/>
    </source>
</evidence>
<comment type="pathway">
    <text evidence="1">Cell wall biogenesis; peptidoglycan biosynthesis.</text>
</comment>
<keyword evidence="1" id="KW-0133">Cell shape</keyword>
<protein>
    <recommendedName>
        <fullName evidence="1">UDP-N-acetylglucosamine--N-acetylmuramyl-(pentapeptide) pyrophosphoryl-undecaprenol N-acetylglucosamine transferase</fullName>
        <ecNumber evidence="1">2.4.1.227</ecNumber>
    </recommendedName>
    <alternativeName>
        <fullName evidence="1">Undecaprenyl-PP-MurNAc-pentapeptide-UDPGlcNAc GlcNAc transferase</fullName>
    </alternativeName>
</protein>
<dbReference type="HAMAP" id="MF_00033">
    <property type="entry name" value="MurG"/>
    <property type="match status" value="1"/>
</dbReference>
<dbReference type="InterPro" id="IPR007235">
    <property type="entry name" value="Glyco_trans_28_C"/>
</dbReference>
<dbReference type="AlphaFoldDB" id="A0A4R8V733"/>
<dbReference type="SUPFAM" id="SSF53756">
    <property type="entry name" value="UDP-Glycosyltransferase/glycogen phosphorylase"/>
    <property type="match status" value="1"/>
</dbReference>
<evidence type="ECO:0000259" key="2">
    <source>
        <dbReference type="Pfam" id="PF03033"/>
    </source>
</evidence>
<feature type="domain" description="Glycosyltransferase family 28 N-terminal" evidence="2">
    <location>
        <begin position="5"/>
        <end position="139"/>
    </location>
</feature>
<keyword evidence="1" id="KW-0573">Peptidoglycan synthesis</keyword>
<proteinExistence type="inferred from homology"/>
<feature type="binding site" evidence="1">
    <location>
        <begin position="11"/>
        <end position="13"/>
    </location>
    <ligand>
        <name>UDP-N-acetyl-alpha-D-glucosamine</name>
        <dbReference type="ChEBI" id="CHEBI:57705"/>
    </ligand>
</feature>
<dbReference type="PANTHER" id="PTHR21015:SF22">
    <property type="entry name" value="GLYCOSYLTRANSFERASE"/>
    <property type="match status" value="1"/>
</dbReference>
<dbReference type="GO" id="GO:0050511">
    <property type="term" value="F:undecaprenyldiphospho-muramoylpentapeptide beta-N-acetylglucosaminyltransferase activity"/>
    <property type="evidence" value="ECO:0007669"/>
    <property type="project" value="UniProtKB-UniRule"/>
</dbReference>
<dbReference type="GO" id="GO:0051301">
    <property type="term" value="P:cell division"/>
    <property type="evidence" value="ECO:0007669"/>
    <property type="project" value="UniProtKB-KW"/>
</dbReference>
<dbReference type="RefSeq" id="WP_104094811.1">
    <property type="nucleotide sequence ID" value="NZ_JACHBP010000001.1"/>
</dbReference>
<feature type="binding site" evidence="1">
    <location>
        <position position="125"/>
    </location>
    <ligand>
        <name>UDP-N-acetyl-alpha-D-glucosamine</name>
        <dbReference type="ChEBI" id="CHEBI:57705"/>
    </ligand>
</feature>
<dbReference type="Pfam" id="PF03033">
    <property type="entry name" value="Glyco_transf_28"/>
    <property type="match status" value="1"/>
</dbReference>
<dbReference type="GO" id="GO:0005886">
    <property type="term" value="C:plasma membrane"/>
    <property type="evidence" value="ECO:0007669"/>
    <property type="project" value="UniProtKB-SubCell"/>
</dbReference>
<dbReference type="Gene3D" id="3.40.50.2000">
    <property type="entry name" value="Glycogen Phosphorylase B"/>
    <property type="match status" value="2"/>
</dbReference>
<sequence length="362" mass="38150">MTRYLMAGGGTAGHVNPLLAVADRLRRDDPDAAVLVLGTPGGIEARLVPARGYELATIEKVPLPRHIGRELFRFPARFLRTVRETRDLIAGRDIDVVVGFGGFVSAPAYIAAWREKVALVVHEANRVPGFANRLGSWLTRFVGVAFAGTRLRHARVVGMPLSSAIETLDPLRARLEALEFFGFASDSRVLLVTGGSLGARSLNETVSSSIAGILSTGWSVLHITGTGSNLTDGGLPGYHVVRYCDRMDLALSTADLAVTRAGAATVSELAALGIPAVYVPLPIGNGEQRRNVSAIVAAGGSLLVANADFTPEWVGDVLVPLLRDTAAVAELAAKVAPLGVKNGTERTVELIHDALQRSTGSA</sequence>
<dbReference type="CDD" id="cd03785">
    <property type="entry name" value="GT28_MurG"/>
    <property type="match status" value="1"/>
</dbReference>
<gene>
    <name evidence="1" type="primary">murG</name>
    <name evidence="4" type="ORF">E3N84_01885</name>
</gene>
<dbReference type="GO" id="GO:0051991">
    <property type="term" value="F:UDP-N-acetyl-D-glucosamine:N-acetylmuramoyl-L-alanyl-D-glutamyl-meso-2,6-diaminopimelyl-D-alanyl-D-alanine-diphosphoundecaprenol 4-beta-N-acetylglucosaminlytransferase activity"/>
    <property type="evidence" value="ECO:0007669"/>
    <property type="project" value="RHEA"/>
</dbReference>
<dbReference type="Pfam" id="PF04101">
    <property type="entry name" value="Glyco_tran_28_C"/>
    <property type="match status" value="1"/>
</dbReference>
<keyword evidence="1" id="KW-0328">Glycosyltransferase</keyword>
<dbReference type="PANTHER" id="PTHR21015">
    <property type="entry name" value="UDP-N-ACETYLGLUCOSAMINE--N-ACETYLMURAMYL-(PENTAPEPTIDE) PYROPHOSPHORYL-UNDECAPRENOL N-ACETYLGLUCOSAMINE TRANSFERASE 1"/>
    <property type="match status" value="1"/>
</dbReference>
<keyword evidence="1 4" id="KW-0808">Transferase</keyword>
<evidence type="ECO:0000256" key="1">
    <source>
        <dbReference type="HAMAP-Rule" id="MF_00033"/>
    </source>
</evidence>
<dbReference type="OrthoDB" id="9808936at2"/>
<keyword evidence="5" id="KW-1185">Reference proteome</keyword>
<comment type="caution">
    <text evidence="1">Lacks conserved residue(s) required for the propagation of feature annotation.</text>
</comment>
<dbReference type="InterPro" id="IPR004276">
    <property type="entry name" value="GlycoTrans_28_N"/>
</dbReference>
<keyword evidence="1" id="KW-0132">Cell division</keyword>
<organism evidence="4 5">
    <name type="scientific">Terrimesophilobacter mesophilus</name>
    <dbReference type="NCBI Taxonomy" id="433647"/>
    <lineage>
        <taxon>Bacteria</taxon>
        <taxon>Bacillati</taxon>
        <taxon>Actinomycetota</taxon>
        <taxon>Actinomycetes</taxon>
        <taxon>Micrococcales</taxon>
        <taxon>Microbacteriaceae</taxon>
        <taxon>Terrimesophilobacter</taxon>
    </lineage>
</organism>
<comment type="subcellular location">
    <subcellularLocation>
        <location evidence="1">Cell membrane</location>
        <topology evidence="1">Peripheral membrane protein</topology>
        <orientation evidence="1">Cytoplasmic side</orientation>
    </subcellularLocation>
</comment>
<dbReference type="Proteomes" id="UP000298488">
    <property type="component" value="Unassembled WGS sequence"/>
</dbReference>
<accession>A0A4R8V733</accession>
<dbReference type="GO" id="GO:0009252">
    <property type="term" value="P:peptidoglycan biosynthetic process"/>
    <property type="evidence" value="ECO:0007669"/>
    <property type="project" value="UniProtKB-UniRule"/>
</dbReference>
<reference evidence="4 5" key="1">
    <citation type="submission" date="2019-03" db="EMBL/GenBank/DDBJ databases">
        <title>Genomics of glacier-inhabiting Cryobacterium strains.</title>
        <authorList>
            <person name="Liu Q."/>
            <person name="Xin Y.-H."/>
        </authorList>
    </citation>
    <scope>NUCLEOTIDE SEQUENCE [LARGE SCALE GENOMIC DNA]</scope>
    <source>
        <strain evidence="4 5">CGMCC 1.10440</strain>
    </source>
</reference>
<evidence type="ECO:0000259" key="3">
    <source>
        <dbReference type="Pfam" id="PF04101"/>
    </source>
</evidence>
<comment type="catalytic activity">
    <reaction evidence="1">
        <text>di-trans,octa-cis-undecaprenyl diphospho-N-acetyl-alpha-D-muramoyl-L-alanyl-D-glutamyl-meso-2,6-diaminopimeloyl-D-alanyl-D-alanine + UDP-N-acetyl-alpha-D-glucosamine = di-trans,octa-cis-undecaprenyl diphospho-[N-acetyl-alpha-D-glucosaminyl-(1-&gt;4)]-N-acetyl-alpha-D-muramoyl-L-alanyl-D-glutamyl-meso-2,6-diaminopimeloyl-D-alanyl-D-alanine + UDP + H(+)</text>
        <dbReference type="Rhea" id="RHEA:31227"/>
        <dbReference type="ChEBI" id="CHEBI:15378"/>
        <dbReference type="ChEBI" id="CHEBI:57705"/>
        <dbReference type="ChEBI" id="CHEBI:58223"/>
        <dbReference type="ChEBI" id="CHEBI:61387"/>
        <dbReference type="ChEBI" id="CHEBI:61388"/>
        <dbReference type="EC" id="2.4.1.227"/>
    </reaction>
</comment>
<keyword evidence="1" id="KW-0961">Cell wall biogenesis/degradation</keyword>
<dbReference type="InterPro" id="IPR006009">
    <property type="entry name" value="GlcNAc_MurG"/>
</dbReference>
<dbReference type="GO" id="GO:0005975">
    <property type="term" value="P:carbohydrate metabolic process"/>
    <property type="evidence" value="ECO:0007669"/>
    <property type="project" value="InterPro"/>
</dbReference>
<keyword evidence="1" id="KW-1003">Cell membrane</keyword>
<feature type="binding site" evidence="1">
    <location>
        <position position="288"/>
    </location>
    <ligand>
        <name>UDP-N-acetyl-alpha-D-glucosamine</name>
        <dbReference type="ChEBI" id="CHEBI:57705"/>
    </ligand>
</feature>
<dbReference type="GO" id="GO:0071555">
    <property type="term" value="P:cell wall organization"/>
    <property type="evidence" value="ECO:0007669"/>
    <property type="project" value="UniProtKB-KW"/>
</dbReference>
<feature type="binding site" evidence="1">
    <location>
        <position position="196"/>
    </location>
    <ligand>
        <name>UDP-N-acetyl-alpha-D-glucosamine</name>
        <dbReference type="ChEBI" id="CHEBI:57705"/>
    </ligand>
</feature>
<comment type="caution">
    <text evidence="4">The sequence shown here is derived from an EMBL/GenBank/DDBJ whole genome shotgun (WGS) entry which is preliminary data.</text>
</comment>
<dbReference type="EC" id="2.4.1.227" evidence="1"/>
<evidence type="ECO:0000313" key="4">
    <source>
        <dbReference type="EMBL" id="TFB78931.1"/>
    </source>
</evidence>
<name>A0A4R8V733_9MICO</name>
<keyword evidence="1" id="KW-0472">Membrane</keyword>
<comment type="similarity">
    <text evidence="1">Belongs to the glycosyltransferase 28 family. MurG subfamily.</text>
</comment>
<dbReference type="EMBL" id="SOFI01000003">
    <property type="protein sequence ID" value="TFB78931.1"/>
    <property type="molecule type" value="Genomic_DNA"/>
</dbReference>
<feature type="domain" description="Glycosyl transferase family 28 C-terminal" evidence="3">
    <location>
        <begin position="189"/>
        <end position="340"/>
    </location>
</feature>
<comment type="function">
    <text evidence="1">Cell wall formation. Catalyzes the transfer of a GlcNAc subunit on undecaprenyl-pyrophosphoryl-MurNAc-pentapeptide (lipid intermediate I) to form undecaprenyl-pyrophosphoryl-MurNAc-(pentapeptide)GlcNAc (lipid intermediate II).</text>
</comment>
<keyword evidence="1" id="KW-0131">Cell cycle</keyword>
<dbReference type="GO" id="GO:0008360">
    <property type="term" value="P:regulation of cell shape"/>
    <property type="evidence" value="ECO:0007669"/>
    <property type="project" value="UniProtKB-KW"/>
</dbReference>
<dbReference type="UniPathway" id="UPA00219"/>